<evidence type="ECO:0000256" key="2">
    <source>
        <dbReference type="SAM" id="MobiDB-lite"/>
    </source>
</evidence>
<dbReference type="InterPro" id="IPR036691">
    <property type="entry name" value="Endo/exonu/phosph_ase_sf"/>
</dbReference>
<accession>A0AAD3CUB2</accession>
<dbReference type="SUPFAM" id="SSF56219">
    <property type="entry name" value="DNase I-like"/>
    <property type="match status" value="1"/>
</dbReference>
<name>A0AAD3CUB2_9STRA</name>
<feature type="region of interest" description="Disordered" evidence="2">
    <location>
        <begin position="487"/>
        <end position="649"/>
    </location>
</feature>
<keyword evidence="1" id="KW-0175">Coiled coil</keyword>
<feature type="compositionally biased region" description="Acidic residues" evidence="2">
    <location>
        <begin position="553"/>
        <end position="594"/>
    </location>
</feature>
<dbReference type="Gene3D" id="3.60.10.10">
    <property type="entry name" value="Endonuclease/exonuclease/phosphatase"/>
    <property type="match status" value="1"/>
</dbReference>
<reference evidence="4 5" key="1">
    <citation type="journal article" date="2021" name="Sci. Rep.">
        <title>The genome of the diatom Chaetoceros tenuissimus carries an ancient integrated fragment of an extant virus.</title>
        <authorList>
            <person name="Hongo Y."/>
            <person name="Kimura K."/>
            <person name="Takaki Y."/>
            <person name="Yoshida Y."/>
            <person name="Baba S."/>
            <person name="Kobayashi G."/>
            <person name="Nagasaki K."/>
            <person name="Hano T."/>
            <person name="Tomaru Y."/>
        </authorList>
    </citation>
    <scope>NUCLEOTIDE SEQUENCE [LARGE SCALE GENOMIC DNA]</scope>
    <source>
        <strain evidence="4 5">NIES-3715</strain>
    </source>
</reference>
<organism evidence="4 5">
    <name type="scientific">Chaetoceros tenuissimus</name>
    <dbReference type="NCBI Taxonomy" id="426638"/>
    <lineage>
        <taxon>Eukaryota</taxon>
        <taxon>Sar</taxon>
        <taxon>Stramenopiles</taxon>
        <taxon>Ochrophyta</taxon>
        <taxon>Bacillariophyta</taxon>
        <taxon>Coscinodiscophyceae</taxon>
        <taxon>Chaetocerotophycidae</taxon>
        <taxon>Chaetocerotales</taxon>
        <taxon>Chaetocerotaceae</taxon>
        <taxon>Chaetoceros</taxon>
    </lineage>
</organism>
<comment type="caution">
    <text evidence="4">The sequence shown here is derived from an EMBL/GenBank/DDBJ whole genome shotgun (WGS) entry which is preliminary data.</text>
</comment>
<feature type="compositionally biased region" description="Polar residues" evidence="2">
    <location>
        <begin position="487"/>
        <end position="496"/>
    </location>
</feature>
<proteinExistence type="predicted"/>
<dbReference type="Proteomes" id="UP001054902">
    <property type="component" value="Unassembled WGS sequence"/>
</dbReference>
<dbReference type="GO" id="GO:0003824">
    <property type="term" value="F:catalytic activity"/>
    <property type="evidence" value="ECO:0007669"/>
    <property type="project" value="InterPro"/>
</dbReference>
<dbReference type="EMBL" id="BLLK01000040">
    <property type="protein sequence ID" value="GFH50744.1"/>
    <property type="molecule type" value="Genomic_DNA"/>
</dbReference>
<keyword evidence="5" id="KW-1185">Reference proteome</keyword>
<feature type="compositionally biased region" description="Acidic residues" evidence="2">
    <location>
        <begin position="519"/>
        <end position="532"/>
    </location>
</feature>
<feature type="domain" description="Endonuclease/exonuclease/phosphatase" evidence="3">
    <location>
        <begin position="654"/>
        <end position="841"/>
    </location>
</feature>
<gene>
    <name evidence="4" type="ORF">CTEN210_07220</name>
</gene>
<dbReference type="InterPro" id="IPR005135">
    <property type="entry name" value="Endo/exonuclease/phosphatase"/>
</dbReference>
<sequence length="2185" mass="248324">MKITSFKYFDSFFRTQASDNFEDDDTVDAENQGATSTLRIQLQIKAASNTILDTKLAETKTSIENTLSSPATFLPWDTHPSNYSSAKGLKTLPSKDKLKYLKGYKVFSDEAGQERTIYIRFVMRFKDTEMDKSFFDDMCQESINDFSSTAAGGWITHLRLSSCTSDATQPCILCLLVNLGQEFEDSVALKTMLQEITGDDTIGIKFNTYNGPKALSKKIKVSDWSLKKVLQVEGERRSAMASTKAIENYFKSQLFLGSRVQVVNVSKSKWASTAKGKKAFLDGMNIQVALNDKLLSYDLDDVNVFGKVTIGRTKRYLLDIMMSLKSKTPVLVRGEERYGPIFHSCCPKGEQETTFYFPASTQAQAESILDGFPLFLEHCVQVDPAKYCRSAFLRMVEGGSFDADTYIYTPPGGTNAILEFIDIAPPSTSDNLISTLEHNAMVREEDEMTAATNLRTDDVSDISGGTDNTISLRAKYKAALETSAIQAQEKAQTTNPPSTPKHSKKITKKIVSEEKAQEEYEVEGDEEDEFEDALSSQPNGAYKRDEKGAIELSGDEESSEEEEEEEEENYDEEMEEVYSEEEEYEEEEDEEEEIPPPKSPPKRKSTATSKRSASERSPKSSAAARGRRNPRRRTSFGPISNDRDLNKYNLSNNTTTLKSFCEEKQVDLVGLTETNVDWRQVEPDCQLWKVAREWAANSRTVVSNNRRIPTTTHKQWGGTAMICMNDVCAFENGKDRSRDFRGLGRWSGMTFAGKMNVKITFLTVYCPVNNIYGLQSTSAKQRVYINKHLNQHQADHPDYIHPSANTPRKLFGFDLKSTVLKLKAAGHQVFVMGDFNADYHDLRQWMAELGLVDLIGQRHGCESLPITCKKSNNSPIDAIFGPSHMAAYRCGFLKFGTLGGDHRGLWIDIPKRTLFGCKIPAQVPAIFRRLILEDPRVVEKYNEILEKELRELKIYDRTMTLYREATFPLSPDHALIYEQIDADIVRSQEIAEKKCRKLHTGKYQSSPELKKAYNTVDYWKKRKEYAKGNRRTISARDLINIQKRLGIKYEMLSIQQIQVKLKEAEQTLKQVKKNAKAFHISHRLSLANALAARGNISAAKHIRMRLKREEQRDVARASRYMLNKISSGATTKVQVTDHQGNIREYTAKEDVERLIIHENERKYHQTEGGTEFLQREFLEKLGKYGEGPEVDNVLDGSFEFPPDTSEAMKDFIRYCKRVDNLPAPDLNNVRGSFLAYIKAWKIRKEKTNSANQHMGHYKAGIQNDYVCSVLYMRSEIPVVSGYSPKRWRECIDLMILKKAMNFDLSKQRTLGLLDTEMNQHNKTLQRQAIKVALQTNSVAQEQYSRPGRDCKDHALNRRLTVDARQYERKCFSLAMSDLAGCYDRIVHTAAALALLRLGLKKTTIFAMFDSIQRMTHKVRTGYGDSDTTYGGDSYAQWENAPQGVLQGNAAGPVIWAILSSVIFSILRDKGFCDSFCMCLSKELFELVGFAFVDDADLIQSGKDADDVLAKTQLLLDEWRDLMAVTGGAIETNKSYFYIIDYRKEKGKWKAFDPDIGDAELSVLDKNGNRCTLDRLQCKEAAEMLGVWMAMNGDRSTQIEILQKKVAEWTSLVRAGSCTQEVIWHTFQITITKQIEYILLAHTFTEKECTKIFAPAIKLACQKSGYSSTLRRIFRQTSSAYFGAGAMNIFQQSGVLKVSALVMHTWKESPTTSLLQLNIEQFVLEAGLFGSIWTLSTLKKALKWCSPHSWIYYTAVFLVKNNIQICPKHFELKGKRQGDKAIMDVVSTLPLTKGEMRKINEVRMSHGVITISDITTADGRRIDPVFLHRSVFEGDRNNFNWPDKHDIRSKDYKVWIKAMHMIFPQGINMYHTLYQWQLESASDWIDQWNWFRTRDGTRLLYREDDIWFSYSQHLQSRTRFITDHNAAQRPNPNTIERVTVEYDGEFSHVTQTSSVFTLLNSNRETMRLGRYTIYLPRIPYLFQFIKMSDDIDILLRDIADGTALCVGDGSYFEHMNICTSGWIICSQDGMQWIKGGGYIPGLEKDLNSYRGEIGSLVGIVNCIEALTPLLQPTQASIISASDNDSAVECLHLKRFHLKSSTTSVDLISSLIELWEEVPYSPQPTKVKGHADELHRPLTFLEHLNCIADDYAKEIATYYFTALPPTDFPERSASPQSKSMQSISPLI</sequence>
<evidence type="ECO:0000313" key="4">
    <source>
        <dbReference type="EMBL" id="GFH50744.1"/>
    </source>
</evidence>
<dbReference type="Pfam" id="PF03372">
    <property type="entry name" value="Exo_endo_phos"/>
    <property type="match status" value="1"/>
</dbReference>
<feature type="coiled-coil region" evidence="1">
    <location>
        <begin position="1054"/>
        <end position="1081"/>
    </location>
</feature>
<evidence type="ECO:0000259" key="3">
    <source>
        <dbReference type="Pfam" id="PF03372"/>
    </source>
</evidence>
<evidence type="ECO:0000313" key="5">
    <source>
        <dbReference type="Proteomes" id="UP001054902"/>
    </source>
</evidence>
<evidence type="ECO:0000256" key="1">
    <source>
        <dbReference type="SAM" id="Coils"/>
    </source>
</evidence>
<feature type="compositionally biased region" description="Basic residues" evidence="2">
    <location>
        <begin position="625"/>
        <end position="634"/>
    </location>
</feature>
<protein>
    <recommendedName>
        <fullName evidence="3">Endonuclease/exonuclease/phosphatase domain-containing protein</fullName>
    </recommendedName>
</protein>